<evidence type="ECO:0000313" key="2">
    <source>
        <dbReference type="Proteomes" id="UP000239814"/>
    </source>
</evidence>
<dbReference type="OrthoDB" id="4376098at2"/>
<dbReference type="RefSeq" id="WP_105942838.1">
    <property type="nucleotide sequence ID" value="NZ_CP027433.1"/>
</dbReference>
<accession>A0A2S0KHG3</accession>
<gene>
    <name evidence="1" type="ORF">C6V83_13580</name>
</gene>
<reference evidence="1 2" key="1">
    <citation type="submission" date="2018-03" db="EMBL/GenBank/DDBJ databases">
        <title>Characteristics and genome of n-alkane degrading marine bacteria Gordonia iterans isolated from crude oil contaminated in Tae-an, South Korea.</title>
        <authorList>
            <person name="Lee S.-S."/>
            <person name="Kim H."/>
        </authorList>
    </citation>
    <scope>NUCLEOTIDE SEQUENCE [LARGE SCALE GENOMIC DNA]</scope>
    <source>
        <strain evidence="1 2">Co17</strain>
    </source>
</reference>
<dbReference type="AlphaFoldDB" id="A0A2S0KHG3"/>
<keyword evidence="2" id="KW-1185">Reference proteome</keyword>
<organism evidence="1 2">
    <name type="scientific">Gordonia iterans</name>
    <dbReference type="NCBI Taxonomy" id="1004901"/>
    <lineage>
        <taxon>Bacteria</taxon>
        <taxon>Bacillati</taxon>
        <taxon>Actinomycetota</taxon>
        <taxon>Actinomycetes</taxon>
        <taxon>Mycobacteriales</taxon>
        <taxon>Gordoniaceae</taxon>
        <taxon>Gordonia</taxon>
    </lineage>
</organism>
<proteinExistence type="predicted"/>
<protein>
    <submittedName>
        <fullName evidence="1">Uncharacterized protein</fullName>
    </submittedName>
</protein>
<dbReference type="KEGG" id="git:C6V83_13580"/>
<evidence type="ECO:0000313" key="1">
    <source>
        <dbReference type="EMBL" id="AVM01127.1"/>
    </source>
</evidence>
<dbReference type="EMBL" id="CP027433">
    <property type="protein sequence ID" value="AVM01127.1"/>
    <property type="molecule type" value="Genomic_DNA"/>
</dbReference>
<sequence>MNDIPLNEGATLASAVFGIPVGGLVQVWADEPTVWHLNDAAAFAEVIGVGSVARTAIGPGRYREAALFDADTGTLMLQERQATERTDEGHQIGGRVFTAVPPSEVVGDPWDDLGRAVFRAAAEAFGRGELIVVEPGGWDDSDGRYCLIAGIHEDGVDRILLETKPAPSGSEVWPATDETEGQTIAAPASEEALNGASTLAVDAVSRWGVAPWDVTLTYIVPAEAFADE</sequence>
<dbReference type="Proteomes" id="UP000239814">
    <property type="component" value="Chromosome"/>
</dbReference>
<name>A0A2S0KHG3_9ACTN</name>